<keyword evidence="4" id="KW-0812">Transmembrane</keyword>
<evidence type="ECO:0000256" key="2">
    <source>
        <dbReference type="PIRSR" id="PIRSR637460-2"/>
    </source>
</evidence>
<dbReference type="PANTHER" id="PTHR37981:SF1">
    <property type="entry name" value="SGNH HYDROLASE-TYPE ESTERASE DOMAIN-CONTAINING PROTEIN"/>
    <property type="match status" value="1"/>
</dbReference>
<evidence type="ECO:0000313" key="7">
    <source>
        <dbReference type="Proteomes" id="UP000562984"/>
    </source>
</evidence>
<dbReference type="EMBL" id="JABEND010000002">
    <property type="protein sequence ID" value="NNG35101.1"/>
    <property type="molecule type" value="Genomic_DNA"/>
</dbReference>
<accession>A0A849A7R9</accession>
<dbReference type="Gene3D" id="3.40.50.1110">
    <property type="entry name" value="SGNH hydrolase"/>
    <property type="match status" value="1"/>
</dbReference>
<comment type="caution">
    <text evidence="6">The sequence shown here is derived from an EMBL/GenBank/DDBJ whole genome shotgun (WGS) entry which is preliminary data.</text>
</comment>
<feature type="compositionally biased region" description="Pro residues" evidence="3">
    <location>
        <begin position="296"/>
        <end position="328"/>
    </location>
</feature>
<dbReference type="Proteomes" id="UP000562984">
    <property type="component" value="Unassembled WGS sequence"/>
</dbReference>
<keyword evidence="6" id="KW-0378">Hydrolase</keyword>
<dbReference type="InterPro" id="IPR037460">
    <property type="entry name" value="SEST-like"/>
</dbReference>
<reference evidence="6 7" key="1">
    <citation type="submission" date="2020-05" db="EMBL/GenBank/DDBJ databases">
        <title>Nakamurella sp. DB0629 isolated from air conditioner.</title>
        <authorList>
            <person name="Kim D.H."/>
            <person name="Kim D.-U."/>
        </authorList>
    </citation>
    <scope>NUCLEOTIDE SEQUENCE [LARGE SCALE GENOMIC DNA]</scope>
    <source>
        <strain evidence="6 7">DB0629</strain>
    </source>
</reference>
<keyword evidence="4" id="KW-0472">Membrane</keyword>
<feature type="active site" description="Nucleophile" evidence="1">
    <location>
        <position position="338"/>
    </location>
</feature>
<feature type="region of interest" description="Disordered" evidence="3">
    <location>
        <begin position="36"/>
        <end position="73"/>
    </location>
</feature>
<feature type="compositionally biased region" description="Basic and acidic residues" evidence="3">
    <location>
        <begin position="218"/>
        <end position="240"/>
    </location>
</feature>
<gene>
    <name evidence="6" type="ORF">HKD39_05115</name>
</gene>
<feature type="domain" description="SGNH hydrolase-type esterase" evidence="5">
    <location>
        <begin position="334"/>
        <end position="606"/>
    </location>
</feature>
<organism evidence="6 7">
    <name type="scientific">Nakamurella aerolata</name>
    <dbReference type="NCBI Taxonomy" id="1656892"/>
    <lineage>
        <taxon>Bacteria</taxon>
        <taxon>Bacillati</taxon>
        <taxon>Actinomycetota</taxon>
        <taxon>Actinomycetes</taxon>
        <taxon>Nakamurellales</taxon>
        <taxon>Nakamurellaceae</taxon>
        <taxon>Nakamurella</taxon>
    </lineage>
</organism>
<dbReference type="InterPro" id="IPR036514">
    <property type="entry name" value="SGNH_hydro_sf"/>
</dbReference>
<feature type="disulfide bond" evidence="2">
    <location>
        <begin position="459"/>
        <end position="464"/>
    </location>
</feature>
<dbReference type="SUPFAM" id="SSF52266">
    <property type="entry name" value="SGNH hydrolase"/>
    <property type="match status" value="1"/>
</dbReference>
<feature type="disulfide bond" evidence="2">
    <location>
        <begin position="360"/>
        <end position="393"/>
    </location>
</feature>
<feature type="active site" evidence="1">
    <location>
        <position position="598"/>
    </location>
</feature>
<name>A0A849A7R9_9ACTN</name>
<dbReference type="AlphaFoldDB" id="A0A849A7R9"/>
<sequence length="618" mass="65792">MFQPYPHSAQRRWWWTGGAVATATVIVAGGVVLGQGTSGQAAGPQPAAATDQGPQNLLAPTVPQDPGNDPGSIVDNLPEFDPMRIALDYRVKATLNLREAPSLDSRTVKADAYQAGSMVSIECQTTGSPAYGSDIWDKTIDGGYVPDAYISTGSDGFAPELPRCTDVPPVPLPEEPASQQPITPPPPAPEPPAPEPPAPPAPEPPANDQGKHVFPVRADLDGRTTKQLNGERVKEYKQGSEVEVVCQADGENAYGSTIWDKTSDNLWVPDRYVGTGSDGFAPGVPKCDPNDGQPNVGPPPAPEPNPEPAPPAEQPPAEQPPAEQPPAGKPRVVAMGDSYASGEAGGDYQPETNDRKSNMCHRSRNSWQQNVTIPGLGVTNENNSAIDYAFVSCSGAVAQNVYDVEQELVVQNLVTKEELYRAPQAGQGLQSKALGQKADYVLLSLGGNNFGFGDIVTTCLTSECLGEPVVADAENRVSTELQNNVLPTIRRISQDTGGARIVWTGYPQLMQGDRCPTIEKEEVERLDGLAAWLSGEMRAAAEQLRSEGVDIKFVDMVEPFKGHGACSSLSAKQAWINGAWGLNPRGGLTNIAVQELFHPNPYGQQAYVRAVDAAIANW</sequence>
<evidence type="ECO:0000313" key="6">
    <source>
        <dbReference type="EMBL" id="NNG35101.1"/>
    </source>
</evidence>
<dbReference type="GO" id="GO:0016788">
    <property type="term" value="F:hydrolase activity, acting on ester bonds"/>
    <property type="evidence" value="ECO:0007669"/>
    <property type="project" value="InterPro"/>
</dbReference>
<dbReference type="CDD" id="cd01823">
    <property type="entry name" value="SEST_like"/>
    <property type="match status" value="1"/>
</dbReference>
<evidence type="ECO:0000256" key="4">
    <source>
        <dbReference type="SAM" id="Phobius"/>
    </source>
</evidence>
<feature type="region of interest" description="Disordered" evidence="3">
    <location>
        <begin position="156"/>
        <end position="240"/>
    </location>
</feature>
<feature type="region of interest" description="Disordered" evidence="3">
    <location>
        <begin position="277"/>
        <end position="363"/>
    </location>
</feature>
<feature type="compositionally biased region" description="Pro residues" evidence="3">
    <location>
        <begin position="182"/>
        <end position="205"/>
    </location>
</feature>
<keyword evidence="4" id="KW-1133">Transmembrane helix</keyword>
<dbReference type="PANTHER" id="PTHR37981">
    <property type="entry name" value="LIPASE 2"/>
    <property type="match status" value="1"/>
</dbReference>
<evidence type="ECO:0000256" key="3">
    <source>
        <dbReference type="SAM" id="MobiDB-lite"/>
    </source>
</evidence>
<feature type="compositionally biased region" description="Low complexity" evidence="3">
    <location>
        <begin position="38"/>
        <end position="55"/>
    </location>
</feature>
<evidence type="ECO:0000259" key="5">
    <source>
        <dbReference type="Pfam" id="PF13472"/>
    </source>
</evidence>
<dbReference type="Pfam" id="PF13472">
    <property type="entry name" value="Lipase_GDSL_2"/>
    <property type="match status" value="1"/>
</dbReference>
<feature type="disulfide bond" evidence="2">
    <location>
        <begin position="515"/>
        <end position="566"/>
    </location>
</feature>
<protein>
    <submittedName>
        <fullName evidence="6">SGNH/GDSL hydrolase family protein</fullName>
    </submittedName>
</protein>
<dbReference type="InterPro" id="IPR013830">
    <property type="entry name" value="SGNH_hydro"/>
</dbReference>
<feature type="transmembrane region" description="Helical" evidence="4">
    <location>
        <begin position="12"/>
        <end position="33"/>
    </location>
</feature>
<keyword evidence="7" id="KW-1185">Reference proteome</keyword>
<dbReference type="GO" id="GO:0006629">
    <property type="term" value="P:lipid metabolic process"/>
    <property type="evidence" value="ECO:0007669"/>
    <property type="project" value="TreeGrafter"/>
</dbReference>
<proteinExistence type="predicted"/>
<dbReference type="RefSeq" id="WP_171198724.1">
    <property type="nucleotide sequence ID" value="NZ_JABEND010000002.1"/>
</dbReference>
<evidence type="ECO:0000256" key="1">
    <source>
        <dbReference type="PIRSR" id="PIRSR637460-1"/>
    </source>
</evidence>
<keyword evidence="2" id="KW-1015">Disulfide bond</keyword>